<evidence type="ECO:0000313" key="2">
    <source>
        <dbReference type="EMBL" id="OLQ03863.1"/>
    </source>
</evidence>
<dbReference type="Gene3D" id="3.40.630.30">
    <property type="match status" value="1"/>
</dbReference>
<evidence type="ECO:0000256" key="1">
    <source>
        <dbReference type="SAM" id="MobiDB-lite"/>
    </source>
</evidence>
<keyword evidence="3" id="KW-1185">Reference proteome</keyword>
<name>A0A1Q9E8W7_SYMMI</name>
<dbReference type="EMBL" id="LSRX01000224">
    <property type="protein sequence ID" value="OLQ03863.1"/>
    <property type="molecule type" value="Genomic_DNA"/>
</dbReference>
<dbReference type="AlphaFoldDB" id="A0A1Q9E8W7"/>
<organism evidence="2 3">
    <name type="scientific">Symbiodinium microadriaticum</name>
    <name type="common">Dinoflagellate</name>
    <name type="synonym">Zooxanthella microadriatica</name>
    <dbReference type="NCBI Taxonomy" id="2951"/>
    <lineage>
        <taxon>Eukaryota</taxon>
        <taxon>Sar</taxon>
        <taxon>Alveolata</taxon>
        <taxon>Dinophyceae</taxon>
        <taxon>Suessiales</taxon>
        <taxon>Symbiodiniaceae</taxon>
        <taxon>Symbiodinium</taxon>
    </lineage>
</organism>
<dbReference type="NCBIfam" id="TIGR01686">
    <property type="entry name" value="FkbH"/>
    <property type="match status" value="1"/>
</dbReference>
<protein>
    <recommendedName>
        <fullName evidence="4">FCP1 homology domain-containing protein</fullName>
    </recommendedName>
</protein>
<gene>
    <name evidence="2" type="ORF">AK812_SmicGene13130</name>
</gene>
<proteinExistence type="predicted"/>
<dbReference type="Proteomes" id="UP000186817">
    <property type="component" value="Unassembled WGS sequence"/>
</dbReference>
<evidence type="ECO:0008006" key="4">
    <source>
        <dbReference type="Google" id="ProtNLM"/>
    </source>
</evidence>
<comment type="caution">
    <text evidence="2">The sequence shown here is derived from an EMBL/GenBank/DDBJ whole genome shotgun (WGS) entry which is preliminary data.</text>
</comment>
<dbReference type="SUPFAM" id="SSF56784">
    <property type="entry name" value="HAD-like"/>
    <property type="match status" value="1"/>
</dbReference>
<feature type="compositionally biased region" description="Basic and acidic residues" evidence="1">
    <location>
        <begin position="400"/>
        <end position="412"/>
    </location>
</feature>
<evidence type="ECO:0000313" key="3">
    <source>
        <dbReference type="Proteomes" id="UP000186817"/>
    </source>
</evidence>
<sequence length="446" mass="49923">MRGLARKLSELQQSGRLVCLASRNSSSEQIERLFKERAAECALTWDQVVATEVHPGAKPESLRRLSEALDLPLEAFVFIDDNSFEIADVHRCVPLVYTIHVPGDPATYSQALQHWWVLDSFVGRAPTKEDARRTELYRNNAARRAEKDRHSSLQSFVASLEVRIDIREPREDDLNRVSQISMRTNQFNTTQMRFSEQQVRSWCSSDEHFVLTAQVADKFGDYGLVAAAFCTRGDGVLILDCLALSCRVLHRGVEQSLLRELGKAAAAEGRLLVKIRFRASGKNDLARGFLARLHSWARLGDPCQGPPKEETTAKDCFELSAEALARLENHTLQRFADQEDAVVRVAEAIDRESRVLTWTNVVDSEDWMGSTKTSSKDDAPKSGSWQAFLDKVSELGADVPRTRTKSDADQKKVSGPLRWTGNLDPTRLIVPSLRYGLMVAGAPLQS</sequence>
<dbReference type="InterPro" id="IPR036412">
    <property type="entry name" value="HAD-like_sf"/>
</dbReference>
<reference evidence="2 3" key="1">
    <citation type="submission" date="2016-02" db="EMBL/GenBank/DDBJ databases">
        <title>Genome analysis of coral dinoflagellate symbionts highlights evolutionary adaptations to a symbiotic lifestyle.</title>
        <authorList>
            <person name="Aranda M."/>
            <person name="Li Y."/>
            <person name="Liew Y.J."/>
            <person name="Baumgarten S."/>
            <person name="Simakov O."/>
            <person name="Wilson M."/>
            <person name="Piel J."/>
            <person name="Ashoor H."/>
            <person name="Bougouffa S."/>
            <person name="Bajic V.B."/>
            <person name="Ryu T."/>
            <person name="Ravasi T."/>
            <person name="Bayer T."/>
            <person name="Micklem G."/>
            <person name="Kim H."/>
            <person name="Bhak J."/>
            <person name="Lajeunesse T.C."/>
            <person name="Voolstra C.R."/>
        </authorList>
    </citation>
    <scope>NUCLEOTIDE SEQUENCE [LARGE SCALE GENOMIC DNA]</scope>
    <source>
        <strain evidence="2 3">CCMP2467</strain>
    </source>
</reference>
<accession>A0A1Q9E8W7</accession>
<dbReference type="InterPro" id="IPR010037">
    <property type="entry name" value="FkbH_domain"/>
</dbReference>
<dbReference type="Gene3D" id="3.40.50.1000">
    <property type="entry name" value="HAD superfamily/HAD-like"/>
    <property type="match status" value="1"/>
</dbReference>
<dbReference type="InterPro" id="IPR023214">
    <property type="entry name" value="HAD_sf"/>
</dbReference>
<feature type="region of interest" description="Disordered" evidence="1">
    <location>
        <begin position="396"/>
        <end position="417"/>
    </location>
</feature>
<dbReference type="OrthoDB" id="412226at2759"/>